<protein>
    <recommendedName>
        <fullName evidence="3">asparagine synthase (glutamine-hydrolyzing)</fullName>
        <ecNumber evidence="3">6.3.5.4</ecNumber>
    </recommendedName>
</protein>
<dbReference type="SUPFAM" id="SSF52402">
    <property type="entry name" value="Adenine nucleotide alpha hydrolases-like"/>
    <property type="match status" value="1"/>
</dbReference>
<feature type="binding site" evidence="8">
    <location>
        <position position="300"/>
    </location>
    <ligand>
        <name>ATP</name>
        <dbReference type="ChEBI" id="CHEBI:30616"/>
    </ligand>
</feature>
<keyword evidence="4 8" id="KW-0547">Nucleotide-binding</keyword>
<dbReference type="PANTHER" id="PTHR43284">
    <property type="entry name" value="ASPARAGINE SYNTHETASE (GLUTAMINE-HYDROLYZING)"/>
    <property type="match status" value="1"/>
</dbReference>
<evidence type="ECO:0000259" key="10">
    <source>
        <dbReference type="PROSITE" id="PS51278"/>
    </source>
</evidence>
<dbReference type="Pfam" id="PF13537">
    <property type="entry name" value="GATase_7"/>
    <property type="match status" value="1"/>
</dbReference>
<feature type="domain" description="Glutamine amidotransferase type-2" evidence="10">
    <location>
        <begin position="1"/>
        <end position="217"/>
    </location>
</feature>
<dbReference type="InterPro" id="IPR014729">
    <property type="entry name" value="Rossmann-like_a/b/a_fold"/>
</dbReference>
<dbReference type="Gene3D" id="3.60.20.10">
    <property type="entry name" value="Glutamine Phosphoribosylpyrophosphate, subunit 1, domain 1"/>
    <property type="match status" value="1"/>
</dbReference>
<comment type="similarity">
    <text evidence="2">Belongs to the asparagine synthetase family.</text>
</comment>
<feature type="binding site" evidence="8">
    <location>
        <position position="104"/>
    </location>
    <ligand>
        <name>L-glutamine</name>
        <dbReference type="ChEBI" id="CHEBI:58359"/>
    </ligand>
</feature>
<comment type="pathway">
    <text evidence="1">Amino-acid biosynthesis; L-asparagine biosynthesis; L-asparagine from L-aspartate (L-Gln route): step 1/1.</text>
</comment>
<reference evidence="11 12" key="1">
    <citation type="journal article" date="2016" name="Nat. Commun.">
        <title>Thousands of microbial genomes shed light on interconnected biogeochemical processes in an aquifer system.</title>
        <authorList>
            <person name="Anantharaman K."/>
            <person name="Brown C.T."/>
            <person name="Hug L.A."/>
            <person name="Sharon I."/>
            <person name="Castelle C.J."/>
            <person name="Probst A.J."/>
            <person name="Thomas B.C."/>
            <person name="Singh A."/>
            <person name="Wilkins M.J."/>
            <person name="Karaoz U."/>
            <person name="Brodie E.L."/>
            <person name="Williams K.H."/>
            <person name="Hubbard S.S."/>
            <person name="Banfield J.F."/>
        </authorList>
    </citation>
    <scope>NUCLEOTIDE SEQUENCE [LARGE SCALE GENOMIC DNA]</scope>
</reference>
<evidence type="ECO:0000256" key="6">
    <source>
        <dbReference type="ARBA" id="ARBA00022962"/>
    </source>
</evidence>
<dbReference type="AlphaFoldDB" id="A0A1F6BUU6"/>
<dbReference type="InterPro" id="IPR029055">
    <property type="entry name" value="Ntn_hydrolases_N"/>
</dbReference>
<dbReference type="EMBL" id="MFKK01000020">
    <property type="protein sequence ID" value="OGG40725.1"/>
    <property type="molecule type" value="Genomic_DNA"/>
</dbReference>
<proteinExistence type="inferred from homology"/>
<evidence type="ECO:0000313" key="11">
    <source>
        <dbReference type="EMBL" id="OGG40725.1"/>
    </source>
</evidence>
<evidence type="ECO:0000256" key="4">
    <source>
        <dbReference type="ARBA" id="ARBA00022741"/>
    </source>
</evidence>
<evidence type="ECO:0000256" key="2">
    <source>
        <dbReference type="ARBA" id="ARBA00005752"/>
    </source>
</evidence>
<dbReference type="GO" id="GO:0005524">
    <property type="term" value="F:ATP binding"/>
    <property type="evidence" value="ECO:0007669"/>
    <property type="project" value="UniProtKB-KW"/>
</dbReference>
<dbReference type="Gene3D" id="3.40.50.620">
    <property type="entry name" value="HUPs"/>
    <property type="match status" value="1"/>
</dbReference>
<dbReference type="NCBIfam" id="TIGR01536">
    <property type="entry name" value="asn_synth_AEB"/>
    <property type="match status" value="1"/>
</dbReference>
<comment type="caution">
    <text evidence="11">The sequence shown here is derived from an EMBL/GenBank/DDBJ whole genome shotgun (WGS) entry which is preliminary data.</text>
</comment>
<dbReference type="PROSITE" id="PS51278">
    <property type="entry name" value="GATASE_TYPE_2"/>
    <property type="match status" value="1"/>
</dbReference>
<dbReference type="InterPro" id="IPR051786">
    <property type="entry name" value="ASN_synthetase/amidase"/>
</dbReference>
<dbReference type="CDD" id="cd00712">
    <property type="entry name" value="AsnB"/>
    <property type="match status" value="1"/>
</dbReference>
<accession>A0A1F6BUU6</accession>
<evidence type="ECO:0000256" key="8">
    <source>
        <dbReference type="PIRSR" id="PIRSR001589-2"/>
    </source>
</evidence>
<dbReference type="GO" id="GO:0006529">
    <property type="term" value="P:asparagine biosynthetic process"/>
    <property type="evidence" value="ECO:0007669"/>
    <property type="project" value="InterPro"/>
</dbReference>
<keyword evidence="6" id="KW-0315">Glutamine amidotransferase</keyword>
<evidence type="ECO:0000313" key="12">
    <source>
        <dbReference type="Proteomes" id="UP000176996"/>
    </source>
</evidence>
<dbReference type="Proteomes" id="UP000176996">
    <property type="component" value="Unassembled WGS sequence"/>
</dbReference>
<dbReference type="STRING" id="1798471.A3A21_01900"/>
<comment type="catalytic activity">
    <reaction evidence="7">
        <text>L-aspartate + L-glutamine + ATP + H2O = L-asparagine + L-glutamate + AMP + diphosphate + H(+)</text>
        <dbReference type="Rhea" id="RHEA:12228"/>
        <dbReference type="ChEBI" id="CHEBI:15377"/>
        <dbReference type="ChEBI" id="CHEBI:15378"/>
        <dbReference type="ChEBI" id="CHEBI:29985"/>
        <dbReference type="ChEBI" id="CHEBI:29991"/>
        <dbReference type="ChEBI" id="CHEBI:30616"/>
        <dbReference type="ChEBI" id="CHEBI:33019"/>
        <dbReference type="ChEBI" id="CHEBI:58048"/>
        <dbReference type="ChEBI" id="CHEBI:58359"/>
        <dbReference type="ChEBI" id="CHEBI:456215"/>
        <dbReference type="EC" id="6.3.5.4"/>
    </reaction>
</comment>
<dbReference type="Pfam" id="PF00733">
    <property type="entry name" value="Asn_synthase"/>
    <property type="match status" value="1"/>
</dbReference>
<evidence type="ECO:0000256" key="3">
    <source>
        <dbReference type="ARBA" id="ARBA00012737"/>
    </source>
</evidence>
<dbReference type="GO" id="GO:0005829">
    <property type="term" value="C:cytosol"/>
    <property type="evidence" value="ECO:0007669"/>
    <property type="project" value="TreeGrafter"/>
</dbReference>
<dbReference type="PANTHER" id="PTHR43284:SF1">
    <property type="entry name" value="ASPARAGINE SYNTHETASE"/>
    <property type="match status" value="1"/>
</dbReference>
<gene>
    <name evidence="11" type="ORF">A3A21_01900</name>
</gene>
<dbReference type="InterPro" id="IPR001962">
    <property type="entry name" value="Asn_synthase"/>
</dbReference>
<feature type="site" description="Important for beta-aspartyl-AMP intermediate formation" evidence="9">
    <location>
        <position position="378"/>
    </location>
</feature>
<dbReference type="InterPro" id="IPR017932">
    <property type="entry name" value="GATase_2_dom"/>
</dbReference>
<evidence type="ECO:0000256" key="1">
    <source>
        <dbReference type="ARBA" id="ARBA00005187"/>
    </source>
</evidence>
<evidence type="ECO:0000256" key="5">
    <source>
        <dbReference type="ARBA" id="ARBA00022840"/>
    </source>
</evidence>
<evidence type="ECO:0000256" key="7">
    <source>
        <dbReference type="ARBA" id="ARBA00048741"/>
    </source>
</evidence>
<sequence length="616" mass="70842">MGIYDTRGNTPVLEGDLTRMRDTLTYRGPDSAGIYISPDKRVGLGHRRLAIIDLTKAGHQPMTYRGSRIKDQGLTITFNGEIYNFKELREELRKKGYEFRSESDTEVILAAYAEYGPECVKRFNGMFAFAIWDEKNKFLFAARDHVGIKPFYYSFENGFFLFGSEIKAILVHPSFKKELNEESVPLYLTFGCVPAPHTLFRGVKKLPAAHMLTIDASGSIKIQEYWNLLTTKNQGLRIKDQREREGFFVSETRRILEDSIRMQMVSDVPFGCFLSGGIDSSTNAALMSRTLGTPIETFSIGVKDFGEKYNEFEYSRRTAELLGAKRHETLAGRDNLLSFLPEFAKHADDPQADFISFLVYYLSKLTRDSGVIVAQVGEGADELFAGYPQYPAFLSSYHTYHRFSPFSRLAAPFFSSNPYVKRLMRGQEPYWGLAVAFSDNLTSYDLVRNFYDEVDRALPEADMLTRITYIDLKIRLAEFLLMRVDKMAMAHSIETRVPFLDHRLVELAFQIPEALKLKHGTTKYILKQAVRGIIPDEIIDRKKQGFGAPLKEWLRSPKTAKEFTDIIFNSKIRERAFFDYDSVQKLVSEHQNGKVDNTFRIWTLITLSLWYDRWIV</sequence>
<dbReference type="SUPFAM" id="SSF56235">
    <property type="entry name" value="N-terminal nucleophile aminohydrolases (Ntn hydrolases)"/>
    <property type="match status" value="1"/>
</dbReference>
<organism evidence="11 12">
    <name type="scientific">Candidatus Jorgensenbacteria bacterium RIFCSPLOWO2_01_FULL_45_25b</name>
    <dbReference type="NCBI Taxonomy" id="1798471"/>
    <lineage>
        <taxon>Bacteria</taxon>
        <taxon>Candidatus Joergenseniibacteriota</taxon>
    </lineage>
</organism>
<dbReference type="InterPro" id="IPR006426">
    <property type="entry name" value="Asn_synth_AEB"/>
</dbReference>
<dbReference type="GO" id="GO:0004066">
    <property type="term" value="F:asparagine synthase (glutamine-hydrolyzing) activity"/>
    <property type="evidence" value="ECO:0007669"/>
    <property type="project" value="UniProtKB-EC"/>
</dbReference>
<dbReference type="InterPro" id="IPR033738">
    <property type="entry name" value="AsnB_N"/>
</dbReference>
<dbReference type="CDD" id="cd01991">
    <property type="entry name" value="Asn_synthase_B_C"/>
    <property type="match status" value="1"/>
</dbReference>
<dbReference type="EC" id="6.3.5.4" evidence="3"/>
<dbReference type="PIRSF" id="PIRSF001589">
    <property type="entry name" value="Asn_synthetase_glu-h"/>
    <property type="match status" value="1"/>
</dbReference>
<keyword evidence="5 8" id="KW-0067">ATP-binding</keyword>
<name>A0A1F6BUU6_9BACT</name>
<evidence type="ECO:0000256" key="9">
    <source>
        <dbReference type="PIRSR" id="PIRSR001589-3"/>
    </source>
</evidence>